<feature type="transmembrane region" description="Helical" evidence="9">
    <location>
        <begin position="189"/>
        <end position="208"/>
    </location>
</feature>
<dbReference type="CDD" id="cd06582">
    <property type="entry name" value="TM_PBP1_LivH_like"/>
    <property type="match status" value="1"/>
</dbReference>
<sequence>MNELIYAIELTITGLLIGSMYSLVALGFVLIFKASSVFNFAQGAMTLFAALSVVGLFPIVGFWPALALTIVAMCGVAVFAERVIFRPLIGGAPLVIFMATLGLAFMLEGSAQIIWGTQPYGLDLGIPIEPIIIGGVYISRFDLVAAGVAGLLVLLLVLFFQKTKIGLGLRAVADDHVAAQSMGIQLRRVWAVAWALAGLVALAAGMLWGARIGVHFAMSLIALKALPVLIIGGIESVPGAIVGGLIVGVAEALGEGFVGSMIGGGVQDIMAYLVALLFLLFRPYGLFGEKKIERV</sequence>
<name>A0A1I5GS47_9RHOB</name>
<keyword evidence="6 9" id="KW-1133">Transmembrane helix</keyword>
<dbReference type="PANTHER" id="PTHR11795">
    <property type="entry name" value="BRANCHED-CHAIN AMINO ACID TRANSPORT SYSTEM PERMEASE PROTEIN LIVH"/>
    <property type="match status" value="1"/>
</dbReference>
<dbReference type="AlphaFoldDB" id="A0A1I5GS47"/>
<gene>
    <name evidence="10" type="ORF">SAMN04487859_13810</name>
</gene>
<dbReference type="InterPro" id="IPR052157">
    <property type="entry name" value="BCAA_transport_permease"/>
</dbReference>
<reference evidence="11" key="1">
    <citation type="submission" date="2016-10" db="EMBL/GenBank/DDBJ databases">
        <authorList>
            <person name="Varghese N."/>
            <person name="Submissions S."/>
        </authorList>
    </citation>
    <scope>NUCLEOTIDE SEQUENCE [LARGE SCALE GENOMIC DNA]</scope>
    <source>
        <strain evidence="11">DSM 28463</strain>
    </source>
</reference>
<dbReference type="STRING" id="1005928.SAMN04487859_13810"/>
<keyword evidence="3" id="KW-1003">Cell membrane</keyword>
<proteinExistence type="inferred from homology"/>
<dbReference type="GO" id="GO:0006865">
    <property type="term" value="P:amino acid transport"/>
    <property type="evidence" value="ECO:0007669"/>
    <property type="project" value="UniProtKB-KW"/>
</dbReference>
<dbReference type="EMBL" id="FOVP01000038">
    <property type="protein sequence ID" value="SFO38828.1"/>
    <property type="molecule type" value="Genomic_DNA"/>
</dbReference>
<dbReference type="RefSeq" id="WP_218145700.1">
    <property type="nucleotide sequence ID" value="NZ_FOVP01000038.1"/>
</dbReference>
<feature type="transmembrane region" description="Helical" evidence="9">
    <location>
        <begin position="6"/>
        <end position="30"/>
    </location>
</feature>
<organism evidence="10 11">
    <name type="scientific">Roseovarius lutimaris</name>
    <dbReference type="NCBI Taxonomy" id="1005928"/>
    <lineage>
        <taxon>Bacteria</taxon>
        <taxon>Pseudomonadati</taxon>
        <taxon>Pseudomonadota</taxon>
        <taxon>Alphaproteobacteria</taxon>
        <taxon>Rhodobacterales</taxon>
        <taxon>Roseobacteraceae</taxon>
        <taxon>Roseovarius</taxon>
    </lineage>
</organism>
<comment type="similarity">
    <text evidence="8">Belongs to the binding-protein-dependent transport system permease family. LivHM subfamily.</text>
</comment>
<keyword evidence="7 9" id="KW-0472">Membrane</keyword>
<comment type="subcellular location">
    <subcellularLocation>
        <location evidence="1">Cell membrane</location>
        <topology evidence="1">Multi-pass membrane protein</topology>
    </subcellularLocation>
</comment>
<dbReference type="GO" id="GO:0005886">
    <property type="term" value="C:plasma membrane"/>
    <property type="evidence" value="ECO:0007669"/>
    <property type="project" value="UniProtKB-SubCell"/>
</dbReference>
<evidence type="ECO:0000256" key="9">
    <source>
        <dbReference type="SAM" id="Phobius"/>
    </source>
</evidence>
<feature type="transmembrane region" description="Helical" evidence="9">
    <location>
        <begin position="143"/>
        <end position="160"/>
    </location>
</feature>
<dbReference type="GO" id="GO:0022857">
    <property type="term" value="F:transmembrane transporter activity"/>
    <property type="evidence" value="ECO:0007669"/>
    <property type="project" value="InterPro"/>
</dbReference>
<keyword evidence="4 9" id="KW-0812">Transmembrane</keyword>
<protein>
    <submittedName>
        <fullName evidence="10">Amino acid/amide ABC transporter membrane protein 1, HAAT family</fullName>
    </submittedName>
</protein>
<evidence type="ECO:0000313" key="10">
    <source>
        <dbReference type="EMBL" id="SFO38828.1"/>
    </source>
</evidence>
<evidence type="ECO:0000256" key="6">
    <source>
        <dbReference type="ARBA" id="ARBA00022989"/>
    </source>
</evidence>
<keyword evidence="5" id="KW-0029">Amino-acid transport</keyword>
<evidence type="ECO:0000256" key="2">
    <source>
        <dbReference type="ARBA" id="ARBA00022448"/>
    </source>
</evidence>
<evidence type="ECO:0000256" key="5">
    <source>
        <dbReference type="ARBA" id="ARBA00022970"/>
    </source>
</evidence>
<keyword evidence="2" id="KW-0813">Transport</keyword>
<evidence type="ECO:0000313" key="11">
    <source>
        <dbReference type="Proteomes" id="UP000198599"/>
    </source>
</evidence>
<dbReference type="PANTHER" id="PTHR11795:SF451">
    <property type="entry name" value="ABC TRANSPORTER PERMEASE PROTEIN"/>
    <property type="match status" value="1"/>
</dbReference>
<feature type="transmembrane region" description="Helical" evidence="9">
    <location>
        <begin position="37"/>
        <end position="56"/>
    </location>
</feature>
<dbReference type="Pfam" id="PF02653">
    <property type="entry name" value="BPD_transp_2"/>
    <property type="match status" value="1"/>
</dbReference>
<dbReference type="Proteomes" id="UP000198599">
    <property type="component" value="Unassembled WGS sequence"/>
</dbReference>
<evidence type="ECO:0000256" key="7">
    <source>
        <dbReference type="ARBA" id="ARBA00023136"/>
    </source>
</evidence>
<keyword evidence="11" id="KW-1185">Reference proteome</keyword>
<evidence type="ECO:0000256" key="3">
    <source>
        <dbReference type="ARBA" id="ARBA00022475"/>
    </source>
</evidence>
<evidence type="ECO:0000256" key="1">
    <source>
        <dbReference type="ARBA" id="ARBA00004651"/>
    </source>
</evidence>
<accession>A0A1I5GS47</accession>
<evidence type="ECO:0000256" key="4">
    <source>
        <dbReference type="ARBA" id="ARBA00022692"/>
    </source>
</evidence>
<feature type="transmembrane region" description="Helical" evidence="9">
    <location>
        <begin position="92"/>
        <end position="115"/>
    </location>
</feature>
<feature type="transmembrane region" description="Helical" evidence="9">
    <location>
        <begin position="62"/>
        <end position="80"/>
    </location>
</feature>
<evidence type="ECO:0000256" key="8">
    <source>
        <dbReference type="ARBA" id="ARBA00037998"/>
    </source>
</evidence>
<dbReference type="InterPro" id="IPR001851">
    <property type="entry name" value="ABC_transp_permease"/>
</dbReference>